<evidence type="ECO:0000313" key="1">
    <source>
        <dbReference type="EMBL" id="KAJ0184343.1"/>
    </source>
</evidence>
<dbReference type="EMBL" id="CM034387">
    <property type="protein sequence ID" value="KAJ0184343.1"/>
    <property type="molecule type" value="Genomic_DNA"/>
</dbReference>
<keyword evidence="2" id="KW-1185">Reference proteome</keyword>
<proteinExistence type="predicted"/>
<sequence>MAGLGTWPNATPPPYEEIEAIQKRKIERCVWLSGSSATRWWSHILCCQCNFKWLAWAHGPMSGPRRLMLVTQS</sequence>
<evidence type="ECO:0000313" key="2">
    <source>
        <dbReference type="Proteomes" id="UP000824533"/>
    </source>
</evidence>
<reference evidence="1 2" key="1">
    <citation type="journal article" date="2021" name="Front. Genet.">
        <title>Chromosome-Level Genome Assembly Reveals Significant Gene Expansion in the Toll and IMD Signaling Pathways of Dendrolimus kikuchii.</title>
        <authorList>
            <person name="Zhou J."/>
            <person name="Wu P."/>
            <person name="Xiong Z."/>
            <person name="Liu N."/>
            <person name="Zhao N."/>
            <person name="Ji M."/>
            <person name="Qiu Y."/>
            <person name="Yang B."/>
        </authorList>
    </citation>
    <scope>NUCLEOTIDE SEQUENCE [LARGE SCALE GENOMIC DNA]</scope>
    <source>
        <strain evidence="1">Ann1</strain>
    </source>
</reference>
<protein>
    <submittedName>
        <fullName evidence="1">Uncharacterized protein</fullName>
    </submittedName>
</protein>
<name>A0ACC1DK57_9NEOP</name>
<comment type="caution">
    <text evidence="1">The sequence shown here is derived from an EMBL/GenBank/DDBJ whole genome shotgun (WGS) entry which is preliminary data.</text>
</comment>
<dbReference type="Proteomes" id="UP000824533">
    <property type="component" value="Linkage Group LG01"/>
</dbReference>
<accession>A0ACC1DK57</accession>
<gene>
    <name evidence="1" type="ORF">K1T71_000766</name>
</gene>
<organism evidence="1 2">
    <name type="scientific">Dendrolimus kikuchii</name>
    <dbReference type="NCBI Taxonomy" id="765133"/>
    <lineage>
        <taxon>Eukaryota</taxon>
        <taxon>Metazoa</taxon>
        <taxon>Ecdysozoa</taxon>
        <taxon>Arthropoda</taxon>
        <taxon>Hexapoda</taxon>
        <taxon>Insecta</taxon>
        <taxon>Pterygota</taxon>
        <taxon>Neoptera</taxon>
        <taxon>Endopterygota</taxon>
        <taxon>Lepidoptera</taxon>
        <taxon>Glossata</taxon>
        <taxon>Ditrysia</taxon>
        <taxon>Bombycoidea</taxon>
        <taxon>Lasiocampidae</taxon>
        <taxon>Dendrolimus</taxon>
    </lineage>
</organism>